<dbReference type="Proteomes" id="UP000037688">
    <property type="component" value="Unassembled WGS sequence"/>
</dbReference>
<dbReference type="OrthoDB" id="2666920at2"/>
<sequence length="73" mass="8115">MSAEPSGVASLYLFFSGLFGIGFAIGGLIALIWLIIVLINTNTYLKLLINDRKNRQNITLAREEAKPYTDPEK</sequence>
<reference evidence="2 3" key="1">
    <citation type="submission" date="2015-08" db="EMBL/GenBank/DDBJ databases">
        <title>Draft genome sequence of cellulolytic and xylanolytic Paenibacillus sp. A59, isolated from a decaying forest soil from Patagonia, Argentina.</title>
        <authorList>
            <person name="Ghio S."/>
            <person name="Caceres A.M."/>
            <person name="Talia P."/>
            <person name="Grasso D."/>
            <person name="Campos E."/>
        </authorList>
    </citation>
    <scope>NUCLEOTIDE SEQUENCE [LARGE SCALE GENOMIC DNA]</scope>
    <source>
        <strain evidence="2 3">A59</strain>
    </source>
</reference>
<evidence type="ECO:0000313" key="3">
    <source>
        <dbReference type="Proteomes" id="UP000037688"/>
    </source>
</evidence>
<protein>
    <submittedName>
        <fullName evidence="2">Uncharacterized protein</fullName>
    </submittedName>
</protein>
<feature type="transmembrane region" description="Helical" evidence="1">
    <location>
        <begin position="12"/>
        <end position="39"/>
    </location>
</feature>
<dbReference type="AlphaFoldDB" id="A0A0N0C4X0"/>
<evidence type="ECO:0000256" key="1">
    <source>
        <dbReference type="SAM" id="Phobius"/>
    </source>
</evidence>
<proteinExistence type="predicted"/>
<dbReference type="PATRIC" id="fig|1705561.3.peg.2108"/>
<comment type="caution">
    <text evidence="2">The sequence shown here is derived from an EMBL/GenBank/DDBJ whole genome shotgun (WGS) entry which is preliminary data.</text>
</comment>
<keyword evidence="3" id="KW-1185">Reference proteome</keyword>
<dbReference type="EMBL" id="LITU01000053">
    <property type="protein sequence ID" value="KOY16421.1"/>
    <property type="molecule type" value="Genomic_DNA"/>
</dbReference>
<keyword evidence="1" id="KW-0472">Membrane</keyword>
<gene>
    <name evidence="2" type="ORF">AMS66_11195</name>
</gene>
<accession>A0A0N0C4X0</accession>
<evidence type="ECO:0000313" key="2">
    <source>
        <dbReference type="EMBL" id="KOY16421.1"/>
    </source>
</evidence>
<organism evidence="2 3">
    <name type="scientific">Paenibacillus xylanivorans</name>
    <dbReference type="NCBI Taxonomy" id="1705561"/>
    <lineage>
        <taxon>Bacteria</taxon>
        <taxon>Bacillati</taxon>
        <taxon>Bacillota</taxon>
        <taxon>Bacilli</taxon>
        <taxon>Bacillales</taxon>
        <taxon>Paenibacillaceae</taxon>
        <taxon>Paenibacillus</taxon>
    </lineage>
</organism>
<dbReference type="RefSeq" id="WP_053780863.1">
    <property type="nucleotide sequence ID" value="NZ_LITU01000053.1"/>
</dbReference>
<keyword evidence="1" id="KW-1133">Transmembrane helix</keyword>
<keyword evidence="1" id="KW-0812">Transmembrane</keyword>
<name>A0A0N0C4X0_9BACL</name>